<sequence>MIFWELFMAFFIPGIVGYGGGPASIPLIKHEVVERYSMVTTEQFGEMLALGNTLPGPIATKMAGYIGYEAAGIPGAAVALFATIAPSLLAMIFLLSLLYTFKDSPRVKKMTLYIRPAVAVLLGALAVQFFQSGMTDAGITHTIILGAGSLFLFERTRLHPAFVILAALLYGVIFLS</sequence>
<dbReference type="RefSeq" id="WP_380713423.1">
    <property type="nucleotide sequence ID" value="NZ_JBHUML010000003.1"/>
</dbReference>
<feature type="transmembrane region" description="Helical" evidence="7">
    <location>
        <begin position="77"/>
        <end position="100"/>
    </location>
</feature>
<feature type="transmembrane region" description="Helical" evidence="7">
    <location>
        <begin position="7"/>
        <end position="28"/>
    </location>
</feature>
<comment type="similarity">
    <text evidence="2">Belongs to the chromate ion transporter (CHR) (TC 2.A.51) family.</text>
</comment>
<keyword evidence="3" id="KW-1003">Cell membrane</keyword>
<dbReference type="Proteomes" id="UP001597520">
    <property type="component" value="Unassembled WGS sequence"/>
</dbReference>
<dbReference type="PANTHER" id="PTHR43663">
    <property type="entry name" value="CHROMATE TRANSPORT PROTEIN-RELATED"/>
    <property type="match status" value="1"/>
</dbReference>
<evidence type="ECO:0000256" key="4">
    <source>
        <dbReference type="ARBA" id="ARBA00022692"/>
    </source>
</evidence>
<dbReference type="Pfam" id="PF02417">
    <property type="entry name" value="Chromate_transp"/>
    <property type="match status" value="1"/>
</dbReference>
<dbReference type="EMBL" id="JBHUML010000003">
    <property type="protein sequence ID" value="MFD2706116.1"/>
    <property type="molecule type" value="Genomic_DNA"/>
</dbReference>
<dbReference type="InterPro" id="IPR003370">
    <property type="entry name" value="Chromate_transpt"/>
</dbReference>
<keyword evidence="5 7" id="KW-1133">Transmembrane helix</keyword>
<evidence type="ECO:0000313" key="9">
    <source>
        <dbReference type="Proteomes" id="UP001597520"/>
    </source>
</evidence>
<gene>
    <name evidence="8" type="ORF">ACFSUB_11635</name>
</gene>
<evidence type="ECO:0000256" key="2">
    <source>
        <dbReference type="ARBA" id="ARBA00005262"/>
    </source>
</evidence>
<feature type="transmembrane region" description="Helical" evidence="7">
    <location>
        <begin position="112"/>
        <end position="131"/>
    </location>
</feature>
<keyword evidence="4 7" id="KW-0812">Transmembrane</keyword>
<feature type="transmembrane region" description="Helical" evidence="7">
    <location>
        <begin position="158"/>
        <end position="175"/>
    </location>
</feature>
<comment type="caution">
    <text evidence="8">The sequence shown here is derived from an EMBL/GenBank/DDBJ whole genome shotgun (WGS) entry which is preliminary data.</text>
</comment>
<organism evidence="8 9">
    <name type="scientific">Salibacterium lacus</name>
    <dbReference type="NCBI Taxonomy" id="1898109"/>
    <lineage>
        <taxon>Bacteria</taxon>
        <taxon>Bacillati</taxon>
        <taxon>Bacillota</taxon>
        <taxon>Bacilli</taxon>
        <taxon>Bacillales</taxon>
        <taxon>Bacillaceae</taxon>
    </lineage>
</organism>
<dbReference type="PANTHER" id="PTHR43663:SF1">
    <property type="entry name" value="CHROMATE TRANSPORTER"/>
    <property type="match status" value="1"/>
</dbReference>
<dbReference type="InterPro" id="IPR052518">
    <property type="entry name" value="CHR_Transporter"/>
</dbReference>
<proteinExistence type="inferred from homology"/>
<accession>A0ABW5T294</accession>
<evidence type="ECO:0000313" key="8">
    <source>
        <dbReference type="EMBL" id="MFD2706116.1"/>
    </source>
</evidence>
<evidence type="ECO:0000256" key="7">
    <source>
        <dbReference type="SAM" id="Phobius"/>
    </source>
</evidence>
<comment type="subcellular location">
    <subcellularLocation>
        <location evidence="1">Cell membrane</location>
        <topology evidence="1">Multi-pass membrane protein</topology>
    </subcellularLocation>
</comment>
<reference evidence="9" key="1">
    <citation type="journal article" date="2019" name="Int. J. Syst. Evol. Microbiol.">
        <title>The Global Catalogue of Microorganisms (GCM) 10K type strain sequencing project: providing services to taxonomists for standard genome sequencing and annotation.</title>
        <authorList>
            <consortium name="The Broad Institute Genomics Platform"/>
            <consortium name="The Broad Institute Genome Sequencing Center for Infectious Disease"/>
            <person name="Wu L."/>
            <person name="Ma J."/>
        </authorList>
    </citation>
    <scope>NUCLEOTIDE SEQUENCE [LARGE SCALE GENOMIC DNA]</scope>
    <source>
        <strain evidence="9">KCTC 33792</strain>
    </source>
</reference>
<evidence type="ECO:0000256" key="5">
    <source>
        <dbReference type="ARBA" id="ARBA00022989"/>
    </source>
</evidence>
<protein>
    <submittedName>
        <fullName evidence="8">Chromate transporter</fullName>
    </submittedName>
</protein>
<evidence type="ECO:0000256" key="1">
    <source>
        <dbReference type="ARBA" id="ARBA00004651"/>
    </source>
</evidence>
<keyword evidence="9" id="KW-1185">Reference proteome</keyword>
<name>A0ABW5T294_9BACI</name>
<evidence type="ECO:0000256" key="3">
    <source>
        <dbReference type="ARBA" id="ARBA00022475"/>
    </source>
</evidence>
<evidence type="ECO:0000256" key="6">
    <source>
        <dbReference type="ARBA" id="ARBA00023136"/>
    </source>
</evidence>
<feature type="transmembrane region" description="Helical" evidence="7">
    <location>
        <begin position="137"/>
        <end position="153"/>
    </location>
</feature>
<keyword evidence="6 7" id="KW-0472">Membrane</keyword>